<evidence type="ECO:0000256" key="1">
    <source>
        <dbReference type="SAM" id="MobiDB-lite"/>
    </source>
</evidence>
<dbReference type="AlphaFoldDB" id="A0AAN0J8U4"/>
<reference evidence="3" key="1">
    <citation type="journal article" date="2010" name="Nature">
        <title>The Amphimedon queenslandica genome and the evolution of animal complexity.</title>
        <authorList>
            <person name="Srivastava M."/>
            <person name="Simakov O."/>
            <person name="Chapman J."/>
            <person name="Fahey B."/>
            <person name="Gauthier M.E."/>
            <person name="Mitros T."/>
            <person name="Richards G.S."/>
            <person name="Conaco C."/>
            <person name="Dacre M."/>
            <person name="Hellsten U."/>
            <person name="Larroux C."/>
            <person name="Putnam N.H."/>
            <person name="Stanke M."/>
            <person name="Adamska M."/>
            <person name="Darling A."/>
            <person name="Degnan S.M."/>
            <person name="Oakley T.H."/>
            <person name="Plachetzki D.C."/>
            <person name="Zhai Y."/>
            <person name="Adamski M."/>
            <person name="Calcino A."/>
            <person name="Cummins S.F."/>
            <person name="Goodstein D.M."/>
            <person name="Harris C."/>
            <person name="Jackson D.J."/>
            <person name="Leys S.P."/>
            <person name="Shu S."/>
            <person name="Woodcroft B.J."/>
            <person name="Vervoort M."/>
            <person name="Kosik K.S."/>
            <person name="Manning G."/>
            <person name="Degnan B.M."/>
            <person name="Rokhsar D.S."/>
        </authorList>
    </citation>
    <scope>NUCLEOTIDE SEQUENCE [LARGE SCALE GENOMIC DNA]</scope>
</reference>
<dbReference type="GeneID" id="109582698"/>
<accession>A0AAN0J8U4</accession>
<proteinExistence type="predicted"/>
<dbReference type="KEGG" id="aqu:109582698"/>
<feature type="region of interest" description="Disordered" evidence="1">
    <location>
        <begin position="166"/>
        <end position="201"/>
    </location>
</feature>
<evidence type="ECO:0000313" key="2">
    <source>
        <dbReference type="EnsemblMetazoa" id="XP_019853128.1"/>
    </source>
</evidence>
<sequence length="258" mass="28354">MIGQENQLQPLNAPPAALPPPPPCSHTPLSVGTSSVETYRCSPQSVITHSHEDDESSTSDEEYDMPTDADTSEKEISYTHNFHHEQRNTYSFFSTPQRGDARFLSLQTIATFQNLNDCTLETHYSTTLSTGFVHHSPPHHSSVPAFFSTSTTGTANTAVLMSDDVTNSPSAHYHPSSDDRHTVTVPENTPNNSQQHSYRLPNDSMCSKSTTLTMYTCPTSPIGSNTCIGDEDKGSDSDDEVFVEAADSEYQTDIEVWV</sequence>
<feature type="compositionally biased region" description="Polar residues" evidence="1">
    <location>
        <begin position="27"/>
        <end position="47"/>
    </location>
</feature>
<dbReference type="Proteomes" id="UP000007879">
    <property type="component" value="Unassembled WGS sequence"/>
</dbReference>
<feature type="compositionally biased region" description="Pro residues" evidence="1">
    <location>
        <begin position="12"/>
        <end position="25"/>
    </location>
</feature>
<dbReference type="RefSeq" id="XP_019853128.1">
    <property type="nucleotide sequence ID" value="XM_019997569.1"/>
</dbReference>
<name>A0AAN0J8U4_AMPQE</name>
<feature type="region of interest" description="Disordered" evidence="1">
    <location>
        <begin position="1"/>
        <end position="72"/>
    </location>
</feature>
<protein>
    <submittedName>
        <fullName evidence="2">Uncharacterized protein</fullName>
    </submittedName>
</protein>
<feature type="compositionally biased region" description="Low complexity" evidence="1">
    <location>
        <begin position="1"/>
        <end position="11"/>
    </location>
</feature>
<dbReference type="EnsemblMetazoa" id="XM_019997569.1">
    <property type="protein sequence ID" value="XP_019853128.1"/>
    <property type="gene ID" value="LOC109582698"/>
</dbReference>
<feature type="compositionally biased region" description="Polar residues" evidence="1">
    <location>
        <begin position="185"/>
        <end position="197"/>
    </location>
</feature>
<organism evidence="2 3">
    <name type="scientific">Amphimedon queenslandica</name>
    <name type="common">Sponge</name>
    <dbReference type="NCBI Taxonomy" id="400682"/>
    <lineage>
        <taxon>Eukaryota</taxon>
        <taxon>Metazoa</taxon>
        <taxon>Porifera</taxon>
        <taxon>Demospongiae</taxon>
        <taxon>Heteroscleromorpha</taxon>
        <taxon>Haplosclerida</taxon>
        <taxon>Niphatidae</taxon>
        <taxon>Amphimedon</taxon>
    </lineage>
</organism>
<keyword evidence="3" id="KW-1185">Reference proteome</keyword>
<evidence type="ECO:0000313" key="3">
    <source>
        <dbReference type="Proteomes" id="UP000007879"/>
    </source>
</evidence>
<reference evidence="2" key="2">
    <citation type="submission" date="2024-06" db="UniProtKB">
        <authorList>
            <consortium name="EnsemblMetazoa"/>
        </authorList>
    </citation>
    <scope>IDENTIFICATION</scope>
</reference>
<feature type="compositionally biased region" description="Acidic residues" evidence="1">
    <location>
        <begin position="53"/>
        <end position="67"/>
    </location>
</feature>